<evidence type="ECO:0000256" key="1">
    <source>
        <dbReference type="SAM" id="Phobius"/>
    </source>
</evidence>
<feature type="transmembrane region" description="Helical" evidence="1">
    <location>
        <begin position="266"/>
        <end position="284"/>
    </location>
</feature>
<dbReference type="Proteomes" id="UP000034837">
    <property type="component" value="Unassembled WGS sequence"/>
</dbReference>
<proteinExistence type="predicted"/>
<feature type="transmembrane region" description="Helical" evidence="1">
    <location>
        <begin position="291"/>
        <end position="308"/>
    </location>
</feature>
<feature type="transmembrane region" description="Helical" evidence="1">
    <location>
        <begin position="397"/>
        <end position="420"/>
    </location>
</feature>
<feature type="transmembrane region" description="Helical" evidence="1">
    <location>
        <begin position="344"/>
        <end position="363"/>
    </location>
</feature>
<evidence type="ECO:0000313" key="2">
    <source>
        <dbReference type="EMBL" id="KKS57403.1"/>
    </source>
</evidence>
<feature type="transmembrane region" description="Helical" evidence="1">
    <location>
        <begin position="178"/>
        <end position="196"/>
    </location>
</feature>
<feature type="transmembrane region" description="Helical" evidence="1">
    <location>
        <begin position="6"/>
        <end position="22"/>
    </location>
</feature>
<evidence type="ECO:0000313" key="3">
    <source>
        <dbReference type="Proteomes" id="UP000034837"/>
    </source>
</evidence>
<keyword evidence="1" id="KW-1133">Transmembrane helix</keyword>
<name>A0A0G1D5R7_9BACT</name>
<feature type="transmembrane region" description="Helical" evidence="1">
    <location>
        <begin position="34"/>
        <end position="55"/>
    </location>
</feature>
<organism evidence="2 3">
    <name type="scientific">Candidatus Magasanikbacteria bacterium GW2011_GWA2_42_32</name>
    <dbReference type="NCBI Taxonomy" id="1619039"/>
    <lineage>
        <taxon>Bacteria</taxon>
        <taxon>Candidatus Magasanikiibacteriota</taxon>
    </lineage>
</organism>
<accession>A0A0G1D5R7</accession>
<feature type="transmembrane region" description="Helical" evidence="1">
    <location>
        <begin position="456"/>
        <end position="476"/>
    </location>
</feature>
<dbReference type="AlphaFoldDB" id="A0A0G1D5R7"/>
<feature type="transmembrane region" description="Helical" evidence="1">
    <location>
        <begin position="488"/>
        <end position="511"/>
    </location>
</feature>
<evidence type="ECO:0008006" key="4">
    <source>
        <dbReference type="Google" id="ProtNLM"/>
    </source>
</evidence>
<keyword evidence="1" id="KW-0812">Transmembrane</keyword>
<sequence>MLILIKLLFFWGVIFLSGWFFVRKFFSEKRIYTLLPLAALFGTVIYLFILNVISYFVSIKISFYLVFAVLFVFDLLIYFLSRKENNLVLGLPKKNFLFLCLVALVIMVSSGLVALRALEYDDLALGHINLSATISEGNFPVKFILNPSSLYAYHYAPDLLTATIYKTTGLPIEFGYDVQIFIFSGLIFLMGFLLIYELTSNFKISLGAAFLMLFGGGLNFFKIFAGLLGLYQKFILHQNVFAPFKFVSSTIDASLVNPVISTIHNHSNAMGVPIFLAIVYLYFYIFKNEKVWLRISLLSGFLFGFLALATETYFAVLGTVFLVYPFFLFLIYRDRGQFKKMIRISGLILLVGLPIAIFQGGIITEYLKNNLIFKLFSFQTNLPSENLLRDVFVGQPFNFFGLFVDMAIPLIIFVPALFYLKQYRKELSFFVLFIVVSFLPPFLIKYNYTSEMKRFWFLTLMFLSLITGWFLSSLIFKFKNENKKKLIWLTSLIFVLSVLGGIIWQSIYIAFPIGSIKKNQPFLGQATQMSSIEKEVDLWIKKNTTLKDNFFAVYEKSKFSFSATEFTALHGRFAPMLVYQESPSPKDWQALIYNQAKSECDSESLKQLQINFVYVTPQWPQGLENKCLQNNKLELVYEIKGEDFIKIYKLK</sequence>
<comment type="caution">
    <text evidence="2">The sequence shown here is derived from an EMBL/GenBank/DDBJ whole genome shotgun (WGS) entry which is preliminary data.</text>
</comment>
<keyword evidence="1" id="KW-0472">Membrane</keyword>
<gene>
    <name evidence="2" type="ORF">UV20_C0001G0043</name>
</gene>
<reference evidence="2 3" key="1">
    <citation type="journal article" date="2015" name="Nature">
        <title>rRNA introns, odd ribosomes, and small enigmatic genomes across a large radiation of phyla.</title>
        <authorList>
            <person name="Brown C.T."/>
            <person name="Hug L.A."/>
            <person name="Thomas B.C."/>
            <person name="Sharon I."/>
            <person name="Castelle C.J."/>
            <person name="Singh A."/>
            <person name="Wilkins M.J."/>
            <person name="Williams K.H."/>
            <person name="Banfield J.F."/>
        </authorList>
    </citation>
    <scope>NUCLEOTIDE SEQUENCE [LARGE SCALE GENOMIC DNA]</scope>
</reference>
<feature type="transmembrane region" description="Helical" evidence="1">
    <location>
        <begin position="96"/>
        <end position="115"/>
    </location>
</feature>
<dbReference type="EMBL" id="LCDO01000001">
    <property type="protein sequence ID" value="KKS57403.1"/>
    <property type="molecule type" value="Genomic_DNA"/>
</dbReference>
<feature type="transmembrane region" description="Helical" evidence="1">
    <location>
        <begin position="314"/>
        <end position="332"/>
    </location>
</feature>
<feature type="transmembrane region" description="Helical" evidence="1">
    <location>
        <begin position="427"/>
        <end position="444"/>
    </location>
</feature>
<feature type="transmembrane region" description="Helical" evidence="1">
    <location>
        <begin position="61"/>
        <end position="80"/>
    </location>
</feature>
<protein>
    <recommendedName>
        <fullName evidence="4">Glycosyltransferase RgtA/B/C/D-like domain-containing protein</fullName>
    </recommendedName>
</protein>
<feature type="transmembrane region" description="Helical" evidence="1">
    <location>
        <begin position="208"/>
        <end position="231"/>
    </location>
</feature>